<evidence type="ECO:0000256" key="1">
    <source>
        <dbReference type="ARBA" id="ARBA00005536"/>
    </source>
</evidence>
<dbReference type="Pfam" id="PF03398">
    <property type="entry name" value="Ist1"/>
    <property type="match status" value="1"/>
</dbReference>
<protein>
    <recommendedName>
        <fullName evidence="4">Vacuolar protein sorting-associated protein IST1</fullName>
    </recommendedName>
</protein>
<dbReference type="GO" id="GO:0015031">
    <property type="term" value="P:protein transport"/>
    <property type="evidence" value="ECO:0007669"/>
    <property type="project" value="InterPro"/>
</dbReference>
<dbReference type="Proteomes" id="UP001306508">
    <property type="component" value="Unassembled WGS sequence"/>
</dbReference>
<gene>
    <name evidence="2" type="ORF">RI543_004466</name>
</gene>
<dbReference type="PANTHER" id="PTHR12161:SF5">
    <property type="entry name" value="IST1 HOMOLOG"/>
    <property type="match status" value="1"/>
</dbReference>
<evidence type="ECO:0000313" key="3">
    <source>
        <dbReference type="Proteomes" id="UP001306508"/>
    </source>
</evidence>
<keyword evidence="3" id="KW-1185">Reference proteome</keyword>
<dbReference type="InterPro" id="IPR005061">
    <property type="entry name" value="Ist1"/>
</dbReference>
<dbReference type="AlphaFoldDB" id="A0AAN7ZRJ6"/>
<organism evidence="2 3">
    <name type="scientific">Arxiozyma heterogenica</name>
    <dbReference type="NCBI Taxonomy" id="278026"/>
    <lineage>
        <taxon>Eukaryota</taxon>
        <taxon>Fungi</taxon>
        <taxon>Dikarya</taxon>
        <taxon>Ascomycota</taxon>
        <taxon>Saccharomycotina</taxon>
        <taxon>Saccharomycetes</taxon>
        <taxon>Saccharomycetales</taxon>
        <taxon>Saccharomycetaceae</taxon>
        <taxon>Arxiozyma</taxon>
    </lineage>
</organism>
<dbReference type="EMBL" id="JAWIZZ010000055">
    <property type="protein sequence ID" value="KAK5774179.1"/>
    <property type="molecule type" value="Genomic_DNA"/>
</dbReference>
<evidence type="ECO:0008006" key="4">
    <source>
        <dbReference type="Google" id="ProtNLM"/>
    </source>
</evidence>
<comment type="similarity">
    <text evidence="1">Belongs to the IST1 family.</text>
</comment>
<dbReference type="Gene3D" id="1.20.1260.60">
    <property type="entry name" value="Vacuolar protein sorting-associated protein Ist1"/>
    <property type="match status" value="1"/>
</dbReference>
<comment type="caution">
    <text evidence="2">The sequence shown here is derived from an EMBL/GenBank/DDBJ whole genome shotgun (WGS) entry which is preliminary data.</text>
</comment>
<evidence type="ECO:0000313" key="2">
    <source>
        <dbReference type="EMBL" id="KAK5774179.1"/>
    </source>
</evidence>
<dbReference type="InterPro" id="IPR042277">
    <property type="entry name" value="IST1-like"/>
</dbReference>
<accession>A0AAN7ZRJ6</accession>
<proteinExistence type="inferred from homology"/>
<dbReference type="FunFam" id="1.20.1260.60:FF:000002">
    <property type="entry name" value="Vacuolar protein sorting-associated protein IST1"/>
    <property type="match status" value="1"/>
</dbReference>
<name>A0AAN7ZRJ6_9SACH</name>
<sequence length="344" mass="39702">MKAFQHANYPQKLIRHKYQVVAENLVVACRLSLQKMNTNIPYPIRLKTCLRMCVQRLRYAQEKQQALAKQDRRRVATLLAQGKEQMAYYRVESLITNDIHIELLEILELYCELLLARVNIINSIENELDLVSNHMEDGINEAVRALAYSSSLYVPEVKELAQLKELLMCKFGREFIKSLQDNKTGVPEKVIKKCIPELPPEKLVILYLQEIAKTYEVPYSKLEDSDSEISSTVNSNEKMTNSNENSFDNVTDISANQSVLSHSEKPIVSIDNDASYENINEKHPITVRNARMTSEDPQKSLKLSKDMRDKVEFIHPTTAKKDNEAKRTDTDIEELKRRFAALRR</sequence>
<reference evidence="3" key="1">
    <citation type="submission" date="2023-07" db="EMBL/GenBank/DDBJ databases">
        <title>A draft genome of Kazachstania heterogenica Y-27499.</title>
        <authorList>
            <person name="Donic C."/>
            <person name="Kralova J.S."/>
            <person name="Fidel L."/>
            <person name="Ben-Dor S."/>
            <person name="Jung S."/>
        </authorList>
    </citation>
    <scope>NUCLEOTIDE SEQUENCE [LARGE SCALE GENOMIC DNA]</scope>
    <source>
        <strain evidence="3">Y27499</strain>
    </source>
</reference>
<dbReference type="PANTHER" id="PTHR12161">
    <property type="entry name" value="IST1 FAMILY MEMBER"/>
    <property type="match status" value="1"/>
</dbReference>